<keyword evidence="17" id="KW-1185">Reference proteome</keyword>
<dbReference type="PROSITE" id="PS00211">
    <property type="entry name" value="ABC_TRANSPORTER_1"/>
    <property type="match status" value="1"/>
</dbReference>
<evidence type="ECO:0000256" key="13">
    <source>
        <dbReference type="SAM" id="Phobius"/>
    </source>
</evidence>
<dbReference type="Pfam" id="PF00005">
    <property type="entry name" value="ABC_tran"/>
    <property type="match status" value="1"/>
</dbReference>
<dbReference type="GO" id="GO:0005743">
    <property type="term" value="C:mitochondrial inner membrane"/>
    <property type="evidence" value="ECO:0007669"/>
    <property type="project" value="TreeGrafter"/>
</dbReference>
<dbReference type="FunFam" id="3.40.50.300:FF:000479">
    <property type="entry name" value="Multidrug resistance protein 1A"/>
    <property type="match status" value="1"/>
</dbReference>
<evidence type="ECO:0000256" key="12">
    <source>
        <dbReference type="SAM" id="MobiDB-lite"/>
    </source>
</evidence>
<evidence type="ECO:0000256" key="11">
    <source>
        <dbReference type="ARBA" id="ARBA00023180"/>
    </source>
</evidence>
<feature type="non-terminal residue" evidence="16">
    <location>
        <position position="1"/>
    </location>
</feature>
<feature type="domain" description="ABC transmembrane type-1" evidence="15">
    <location>
        <begin position="93"/>
        <end position="449"/>
    </location>
</feature>
<keyword evidence="5" id="KW-0677">Repeat</keyword>
<dbReference type="CDD" id="cd18577">
    <property type="entry name" value="ABC_6TM_Pgp_ABCB1_D1_like"/>
    <property type="match status" value="1"/>
</dbReference>
<sequence length="999" mass="109535">MDEPADISETDPSPANAAVIAVESETQQTQEDEPPSEPPKEPPEDLQDGVPHEVVPSKALSEGDEEETAHKPKSVPIWKLFRFSTPLDVVMIVVGAVMGVLSGVALPGHFLLFGEVINQFVYYTIATETIRPRISDFIDARNNTAYQTVDDIACNSTRADEAISMLSDNGTRVYLCTGGDQGGAVFSEVLGYICDPADELQAQIAVYAYYYVGLALAVLLSTFLANALLNMSGYRQTRRMRLAFFRNVLHQEIGWFDVTDSAELSTRLADDIEKIQSGIGDKVAVFLSYFSTFVTGYVIAFTRSWKMALVVMTMLPLLATVGAIMSRIVASFTAREQSAYAAAGSVAEEVLSAIRTVVAFGGENKEAERYGEQLKKARNVGVKKSIFTATAVGSLYFIMFNTFALGFWYGSQLILDCELSAGDVVTVFFSVVLGSFSLGNALPEIQTFAVAFGAASAVFEVIDKESKIDTLAGDGETPDDLSGDIEFRDVVFHYPARPDVRVLKGLSLKIIAGQTVALVGPSGCGKSTTVQLIQRFYDTDDGQITIDGREIKSLNLKWLRSNIGIVSQEPVLFNMSIADNIRLGKEGVDMDGIRQAAKNANAHNFISALPNGYDTLVGERGSQLSGGQKQRIAIARALVRNPKILLLDEATSALDTESEKIVQEALDKAREGRTTIVIAHRLSTIQTADVIASIDQGQVVEWGTHSDLMDREGLYYELVTAQTIGDQEEEEGEDDLAAFRAAVKRESQSRSQSTSGRPRYQSQHSTASTQQTLFFQRQDSRTDPFQRQGSLRSSLRRQGSYRKQASIDGTLSKFSMEDIPVGAHPSPAPGRVTFGAVDVEAKVGDEDGIVVKKRNWWSGWRRRKSGLIEEGEGEEEEELQEVKLRDLLKLNAPDWHLVTTGVISSAIVGCLFPLLSIFFSAMLEIFGSDSRQEIQDGVRNYALAFVGLAIAAGFANFLAVSPLPPHHSRHFLPFYFRSISTKFFVSFKGNVWHPKFSVY</sequence>
<dbReference type="Pfam" id="PF00664">
    <property type="entry name" value="ABC_membrane"/>
    <property type="match status" value="1"/>
</dbReference>
<dbReference type="InterPro" id="IPR003593">
    <property type="entry name" value="AAA+_ATPase"/>
</dbReference>
<keyword evidence="4 13" id="KW-0812">Transmembrane</keyword>
<dbReference type="SMART" id="SM00382">
    <property type="entry name" value="AAA"/>
    <property type="match status" value="1"/>
</dbReference>
<evidence type="ECO:0000256" key="9">
    <source>
        <dbReference type="ARBA" id="ARBA00022989"/>
    </source>
</evidence>
<dbReference type="PANTHER" id="PTHR43394:SF27">
    <property type="entry name" value="ATP-DEPENDENT TRANSLOCASE ABCB1-LIKE"/>
    <property type="match status" value="1"/>
</dbReference>
<feature type="transmembrane region" description="Helical" evidence="13">
    <location>
        <begin position="941"/>
        <end position="960"/>
    </location>
</feature>
<keyword evidence="10 13" id="KW-0472">Membrane</keyword>
<dbReference type="Gene3D" id="1.20.1560.10">
    <property type="entry name" value="ABC transporter type 1, transmembrane domain"/>
    <property type="match status" value="2"/>
</dbReference>
<evidence type="ECO:0000256" key="3">
    <source>
        <dbReference type="ARBA" id="ARBA00022448"/>
    </source>
</evidence>
<dbReference type="CDD" id="cd03249">
    <property type="entry name" value="ABC_MTABC3_MDL1_MDL2"/>
    <property type="match status" value="1"/>
</dbReference>
<keyword evidence="9 13" id="KW-1133">Transmembrane helix</keyword>
<dbReference type="SUPFAM" id="SSF52540">
    <property type="entry name" value="P-loop containing nucleoside triphosphate hydrolases"/>
    <property type="match status" value="1"/>
</dbReference>
<dbReference type="InterPro" id="IPR036640">
    <property type="entry name" value="ABC1_TM_sf"/>
</dbReference>
<feature type="compositionally biased region" description="Low complexity" evidence="12">
    <location>
        <begin position="786"/>
        <end position="798"/>
    </location>
</feature>
<evidence type="ECO:0000313" key="17">
    <source>
        <dbReference type="Proteomes" id="UP001174909"/>
    </source>
</evidence>
<dbReference type="SUPFAM" id="SSF90123">
    <property type="entry name" value="ABC transporter transmembrane region"/>
    <property type="match status" value="2"/>
</dbReference>
<dbReference type="Proteomes" id="UP001174909">
    <property type="component" value="Unassembled WGS sequence"/>
</dbReference>
<dbReference type="InterPro" id="IPR011527">
    <property type="entry name" value="ABC1_TM_dom"/>
</dbReference>
<proteinExistence type="inferred from homology"/>
<dbReference type="GO" id="GO:0016887">
    <property type="term" value="F:ATP hydrolysis activity"/>
    <property type="evidence" value="ECO:0007669"/>
    <property type="project" value="InterPro"/>
</dbReference>
<dbReference type="PROSITE" id="PS50929">
    <property type="entry name" value="ABC_TM1F"/>
    <property type="match status" value="1"/>
</dbReference>
<dbReference type="GO" id="GO:0005524">
    <property type="term" value="F:ATP binding"/>
    <property type="evidence" value="ECO:0007669"/>
    <property type="project" value="UniProtKB-KW"/>
</dbReference>
<dbReference type="AlphaFoldDB" id="A0AA35U0G8"/>
<protein>
    <submittedName>
        <fullName evidence="16">ATP-dependent translocase ABCB1</fullName>
    </submittedName>
</protein>
<dbReference type="PROSITE" id="PS50893">
    <property type="entry name" value="ABC_TRANSPORTER_2"/>
    <property type="match status" value="1"/>
</dbReference>
<feature type="domain" description="ABC transporter" evidence="14">
    <location>
        <begin position="485"/>
        <end position="721"/>
    </location>
</feature>
<keyword evidence="8" id="KW-1278">Translocase</keyword>
<dbReference type="PANTHER" id="PTHR43394">
    <property type="entry name" value="ATP-DEPENDENT PERMEASE MDL1, MITOCHONDRIAL"/>
    <property type="match status" value="1"/>
</dbReference>
<dbReference type="InterPro" id="IPR003439">
    <property type="entry name" value="ABC_transporter-like_ATP-bd"/>
</dbReference>
<evidence type="ECO:0000313" key="16">
    <source>
        <dbReference type="EMBL" id="CAI8057875.1"/>
    </source>
</evidence>
<evidence type="ECO:0000256" key="2">
    <source>
        <dbReference type="ARBA" id="ARBA00007577"/>
    </source>
</evidence>
<dbReference type="EMBL" id="CASHTH010004480">
    <property type="protein sequence ID" value="CAI8057875.1"/>
    <property type="molecule type" value="Genomic_DNA"/>
</dbReference>
<dbReference type="GO" id="GO:0090374">
    <property type="term" value="P:oligopeptide export from mitochondrion"/>
    <property type="evidence" value="ECO:0007669"/>
    <property type="project" value="TreeGrafter"/>
</dbReference>
<accession>A0AA35U0G8</accession>
<comment type="caution">
    <text evidence="16">The sequence shown here is derived from an EMBL/GenBank/DDBJ whole genome shotgun (WGS) entry which is preliminary data.</text>
</comment>
<comment type="subcellular location">
    <subcellularLocation>
        <location evidence="1">Membrane</location>
        <topology evidence="1">Multi-pass membrane protein</topology>
    </subcellularLocation>
</comment>
<organism evidence="16 17">
    <name type="scientific">Geodia barretti</name>
    <name type="common">Barrett's horny sponge</name>
    <dbReference type="NCBI Taxonomy" id="519541"/>
    <lineage>
        <taxon>Eukaryota</taxon>
        <taxon>Metazoa</taxon>
        <taxon>Porifera</taxon>
        <taxon>Demospongiae</taxon>
        <taxon>Heteroscleromorpha</taxon>
        <taxon>Tetractinellida</taxon>
        <taxon>Astrophorina</taxon>
        <taxon>Geodiidae</taxon>
        <taxon>Geodia</taxon>
    </lineage>
</organism>
<feature type="region of interest" description="Disordered" evidence="12">
    <location>
        <begin position="1"/>
        <end position="53"/>
    </location>
</feature>
<evidence type="ECO:0000256" key="4">
    <source>
        <dbReference type="ARBA" id="ARBA00022692"/>
    </source>
</evidence>
<feature type="transmembrane region" description="Helical" evidence="13">
    <location>
        <begin position="89"/>
        <end position="112"/>
    </location>
</feature>
<evidence type="ECO:0000256" key="10">
    <source>
        <dbReference type="ARBA" id="ARBA00023136"/>
    </source>
</evidence>
<evidence type="ECO:0000259" key="15">
    <source>
        <dbReference type="PROSITE" id="PS50929"/>
    </source>
</evidence>
<evidence type="ECO:0000256" key="6">
    <source>
        <dbReference type="ARBA" id="ARBA00022741"/>
    </source>
</evidence>
<feature type="transmembrane region" description="Helical" evidence="13">
    <location>
        <begin position="307"/>
        <end position="330"/>
    </location>
</feature>
<feature type="transmembrane region" description="Helical" evidence="13">
    <location>
        <begin position="895"/>
        <end position="921"/>
    </location>
</feature>
<evidence type="ECO:0000256" key="8">
    <source>
        <dbReference type="ARBA" id="ARBA00022967"/>
    </source>
</evidence>
<dbReference type="InterPro" id="IPR017871">
    <property type="entry name" value="ABC_transporter-like_CS"/>
</dbReference>
<feature type="transmembrane region" description="Helical" evidence="13">
    <location>
        <begin position="283"/>
        <end position="301"/>
    </location>
</feature>
<dbReference type="InterPro" id="IPR039421">
    <property type="entry name" value="Type_1_exporter"/>
</dbReference>
<evidence type="ECO:0000256" key="7">
    <source>
        <dbReference type="ARBA" id="ARBA00022840"/>
    </source>
</evidence>
<feature type="compositionally biased region" description="Low complexity" evidence="12">
    <location>
        <begin position="761"/>
        <end position="772"/>
    </location>
</feature>
<feature type="region of interest" description="Disordered" evidence="12">
    <location>
        <begin position="742"/>
        <end position="804"/>
    </location>
</feature>
<keyword evidence="7" id="KW-0067">ATP-binding</keyword>
<feature type="transmembrane region" description="Helical" evidence="13">
    <location>
        <begin position="386"/>
        <end position="409"/>
    </location>
</feature>
<reference evidence="16" key="1">
    <citation type="submission" date="2023-03" db="EMBL/GenBank/DDBJ databases">
        <authorList>
            <person name="Steffen K."/>
            <person name="Cardenas P."/>
        </authorList>
    </citation>
    <scope>NUCLEOTIDE SEQUENCE</scope>
</reference>
<feature type="transmembrane region" description="Helical" evidence="13">
    <location>
        <begin position="208"/>
        <end position="229"/>
    </location>
</feature>
<dbReference type="InterPro" id="IPR027417">
    <property type="entry name" value="P-loop_NTPase"/>
</dbReference>
<dbReference type="GO" id="GO:0015421">
    <property type="term" value="F:ABC-type oligopeptide transporter activity"/>
    <property type="evidence" value="ECO:0007669"/>
    <property type="project" value="TreeGrafter"/>
</dbReference>
<keyword evidence="11" id="KW-0325">Glycoprotein</keyword>
<evidence type="ECO:0000256" key="5">
    <source>
        <dbReference type="ARBA" id="ARBA00022737"/>
    </source>
</evidence>
<evidence type="ECO:0000256" key="1">
    <source>
        <dbReference type="ARBA" id="ARBA00004141"/>
    </source>
</evidence>
<keyword evidence="6" id="KW-0547">Nucleotide-binding</keyword>
<dbReference type="Gene3D" id="3.40.50.300">
    <property type="entry name" value="P-loop containing nucleotide triphosphate hydrolases"/>
    <property type="match status" value="1"/>
</dbReference>
<keyword evidence="3" id="KW-0813">Transport</keyword>
<name>A0AA35U0G8_GEOBA</name>
<evidence type="ECO:0000259" key="14">
    <source>
        <dbReference type="PROSITE" id="PS50893"/>
    </source>
</evidence>
<comment type="similarity">
    <text evidence="2">Belongs to the ABC transporter superfamily. ABCB family. Multidrug resistance exporter (TC 3.A.1.201) subfamily.</text>
</comment>
<gene>
    <name evidence="16" type="ORF">GBAR_LOCUS31504</name>
</gene>